<dbReference type="InterPro" id="IPR000160">
    <property type="entry name" value="GGDEF_dom"/>
</dbReference>
<dbReference type="SUPFAM" id="SSF55073">
    <property type="entry name" value="Nucleotide cyclase"/>
    <property type="match status" value="1"/>
</dbReference>
<dbReference type="SUPFAM" id="SSF55785">
    <property type="entry name" value="PYP-like sensor domain (PAS domain)"/>
    <property type="match status" value="2"/>
</dbReference>
<dbReference type="CDD" id="cd01949">
    <property type="entry name" value="GGDEF"/>
    <property type="match status" value="1"/>
</dbReference>
<proteinExistence type="predicted"/>
<dbReference type="InterPro" id="IPR013656">
    <property type="entry name" value="PAS_4"/>
</dbReference>
<dbReference type="AlphaFoldDB" id="A0A6H3FEL4"/>
<dbReference type="CDD" id="cd00130">
    <property type="entry name" value="PAS"/>
    <property type="match status" value="1"/>
</dbReference>
<dbReference type="InterPro" id="IPR043128">
    <property type="entry name" value="Rev_trsase/Diguanyl_cyclase"/>
</dbReference>
<gene>
    <name evidence="4" type="ORF">EB812_02395</name>
</gene>
<dbReference type="GO" id="GO:0052621">
    <property type="term" value="F:diguanylate cyclase activity"/>
    <property type="evidence" value="ECO:0007669"/>
    <property type="project" value="UniProtKB-EC"/>
</dbReference>
<evidence type="ECO:0000313" key="4">
    <source>
        <dbReference type="EMBL" id="TBH81635.1"/>
    </source>
</evidence>
<dbReference type="InterPro" id="IPR000014">
    <property type="entry name" value="PAS"/>
</dbReference>
<dbReference type="EC" id="2.7.7.65" evidence="1"/>
<protein>
    <recommendedName>
        <fullName evidence="1">diguanylate cyclase</fullName>
        <ecNumber evidence="1">2.7.7.65</ecNumber>
    </recommendedName>
</protein>
<dbReference type="Pfam" id="PF00990">
    <property type="entry name" value="GGDEF"/>
    <property type="match status" value="1"/>
</dbReference>
<dbReference type="Gene3D" id="3.30.70.270">
    <property type="match status" value="1"/>
</dbReference>
<dbReference type="NCBIfam" id="TIGR00229">
    <property type="entry name" value="sensory_box"/>
    <property type="match status" value="1"/>
</dbReference>
<dbReference type="SMART" id="SM00267">
    <property type="entry name" value="GGDEF"/>
    <property type="match status" value="1"/>
</dbReference>
<sequence>MPHGLQGATVETPSWKVDPGLNYLQASTQKEQLFGLDAGGLLGRPFQEFMDPADAVKIPDLFYREGAPCAFAHVVVRYISATGFLLVVEISGVPLFAEDGALLGFQGVECDLAALPARTGQEMPALDTIFGLTPIAACVVGRDGRLLAANARHAVLSGRPLMEVIGRHVKDLHRESGEKIVQDFIKLDAGGRIPDHELAIGDREYLIAVTPITSAMNKIIAICVIHLDITERKHLERQLQVANRRLAELNSRDYLTGVYNRRHFDASLAREVSRLGRAGGVLSVALIDVDNFKLFNDRYGHLAGDHCLTAVAKAMSDSLLRAEDRLFRYGGEEFAVLMPHTDEEGALVMAKRLRDAVYALQIPHVDSSWGRVTVSIGLKTIAAVCAYCEHSAGEAIVMGTDKALYRAKANGRNAIAFADKVCRMEEQK</sequence>
<dbReference type="NCBIfam" id="TIGR00254">
    <property type="entry name" value="GGDEF"/>
    <property type="match status" value="1"/>
</dbReference>
<name>A0A6H3FEL4_9BACT</name>
<comment type="caution">
    <text evidence="4">The sequence shown here is derived from an EMBL/GenBank/DDBJ whole genome shotgun (WGS) entry which is preliminary data.</text>
</comment>
<evidence type="ECO:0000313" key="5">
    <source>
        <dbReference type="Proteomes" id="UP000292919"/>
    </source>
</evidence>
<feature type="domain" description="GGDEF" evidence="3">
    <location>
        <begin position="280"/>
        <end position="420"/>
    </location>
</feature>
<evidence type="ECO:0000256" key="1">
    <source>
        <dbReference type="ARBA" id="ARBA00012528"/>
    </source>
</evidence>
<keyword evidence="5" id="KW-1185">Reference proteome</keyword>
<dbReference type="GO" id="GO:0043709">
    <property type="term" value="P:cell adhesion involved in single-species biofilm formation"/>
    <property type="evidence" value="ECO:0007669"/>
    <property type="project" value="TreeGrafter"/>
</dbReference>
<dbReference type="GO" id="GO:1902201">
    <property type="term" value="P:negative regulation of bacterial-type flagellum-dependent cell motility"/>
    <property type="evidence" value="ECO:0007669"/>
    <property type="project" value="TreeGrafter"/>
</dbReference>
<evidence type="ECO:0000256" key="2">
    <source>
        <dbReference type="ARBA" id="ARBA00034247"/>
    </source>
</evidence>
<accession>A0A6H3FEL4</accession>
<dbReference type="PANTHER" id="PTHR45138">
    <property type="entry name" value="REGULATORY COMPONENTS OF SENSORY TRANSDUCTION SYSTEM"/>
    <property type="match status" value="1"/>
</dbReference>
<comment type="catalytic activity">
    <reaction evidence="2">
        <text>2 GTP = 3',3'-c-di-GMP + 2 diphosphate</text>
        <dbReference type="Rhea" id="RHEA:24898"/>
        <dbReference type="ChEBI" id="CHEBI:33019"/>
        <dbReference type="ChEBI" id="CHEBI:37565"/>
        <dbReference type="ChEBI" id="CHEBI:58805"/>
        <dbReference type="EC" id="2.7.7.65"/>
    </reaction>
</comment>
<dbReference type="PROSITE" id="PS50887">
    <property type="entry name" value="GGDEF"/>
    <property type="match status" value="1"/>
</dbReference>
<dbReference type="FunFam" id="3.30.70.270:FF:000001">
    <property type="entry name" value="Diguanylate cyclase domain protein"/>
    <property type="match status" value="1"/>
</dbReference>
<dbReference type="InterPro" id="IPR050469">
    <property type="entry name" value="Diguanylate_Cyclase"/>
</dbReference>
<dbReference type="PANTHER" id="PTHR45138:SF9">
    <property type="entry name" value="DIGUANYLATE CYCLASE DGCM-RELATED"/>
    <property type="match status" value="1"/>
</dbReference>
<organism evidence="4 5">
    <name type="scientific">Desulfovibrio legallii</name>
    <dbReference type="NCBI Taxonomy" id="571438"/>
    <lineage>
        <taxon>Bacteria</taxon>
        <taxon>Pseudomonadati</taxon>
        <taxon>Thermodesulfobacteriota</taxon>
        <taxon>Desulfovibrionia</taxon>
        <taxon>Desulfovibrionales</taxon>
        <taxon>Desulfovibrionaceae</taxon>
        <taxon>Desulfovibrio</taxon>
    </lineage>
</organism>
<reference evidence="4 5" key="1">
    <citation type="submission" date="2018-12" db="EMBL/GenBank/DDBJ databases">
        <title>First genome draft of Desulfovibrio legallis sp. nov.</title>
        <authorList>
            <person name="Ben Dhia O."/>
            <person name="Najjari A."/>
            <person name="Ferjani R."/>
            <person name="Fhoula I."/>
            <person name="Fardeau M.-L."/>
            <person name="Boudabbous A."/>
            <person name="Ouzari H.I."/>
        </authorList>
    </citation>
    <scope>NUCLEOTIDE SEQUENCE [LARGE SCALE GENOMIC DNA]</scope>
    <source>
        <strain evidence="4 5">H1T</strain>
    </source>
</reference>
<dbReference type="Proteomes" id="UP000292919">
    <property type="component" value="Unassembled WGS sequence"/>
</dbReference>
<dbReference type="Pfam" id="PF13426">
    <property type="entry name" value="PAS_9"/>
    <property type="match status" value="1"/>
</dbReference>
<dbReference type="Pfam" id="PF08448">
    <property type="entry name" value="PAS_4"/>
    <property type="match status" value="1"/>
</dbReference>
<dbReference type="InterPro" id="IPR029787">
    <property type="entry name" value="Nucleotide_cyclase"/>
</dbReference>
<dbReference type="Gene3D" id="3.30.450.20">
    <property type="entry name" value="PAS domain"/>
    <property type="match status" value="2"/>
</dbReference>
<dbReference type="EMBL" id="SIXC01000002">
    <property type="protein sequence ID" value="TBH81635.1"/>
    <property type="molecule type" value="Genomic_DNA"/>
</dbReference>
<dbReference type="GO" id="GO:0005886">
    <property type="term" value="C:plasma membrane"/>
    <property type="evidence" value="ECO:0007669"/>
    <property type="project" value="TreeGrafter"/>
</dbReference>
<evidence type="ECO:0000259" key="3">
    <source>
        <dbReference type="PROSITE" id="PS50887"/>
    </source>
</evidence>
<dbReference type="InterPro" id="IPR035965">
    <property type="entry name" value="PAS-like_dom_sf"/>
</dbReference>